<dbReference type="PANTHER" id="PTHR32332:SF20">
    <property type="entry name" value="2-NITROPROPANE DIOXYGENASE-LIKE PROTEIN"/>
    <property type="match status" value="1"/>
</dbReference>
<evidence type="ECO:0000256" key="1">
    <source>
        <dbReference type="ARBA" id="ARBA00003535"/>
    </source>
</evidence>
<dbReference type="PANTHER" id="PTHR32332">
    <property type="entry name" value="2-NITROPROPANE DIOXYGENASE"/>
    <property type="match status" value="1"/>
</dbReference>
<protein>
    <recommendedName>
        <fullName evidence="2">Probable nitronate monooxygenase</fullName>
    </recommendedName>
</protein>
<evidence type="ECO:0000256" key="4">
    <source>
        <dbReference type="ARBA" id="ARBA00022643"/>
    </source>
</evidence>
<dbReference type="Pfam" id="PF03060">
    <property type="entry name" value="NMO"/>
    <property type="match status" value="1"/>
</dbReference>
<proteinExistence type="predicted"/>
<comment type="caution">
    <text evidence="6">The sequence shown here is derived from an EMBL/GenBank/DDBJ whole genome shotgun (WGS) entry which is preliminary data.</text>
</comment>
<evidence type="ECO:0000313" key="7">
    <source>
        <dbReference type="Proteomes" id="UP000198402"/>
    </source>
</evidence>
<evidence type="ECO:0000256" key="3">
    <source>
        <dbReference type="ARBA" id="ARBA00022630"/>
    </source>
</evidence>
<gene>
    <name evidence="6" type="primary">fabK_1</name>
    <name evidence="6" type="ORF">IWT126_00209</name>
</gene>
<dbReference type="SUPFAM" id="SSF51412">
    <property type="entry name" value="Inosine monophosphate dehydrogenase (IMPDH)"/>
    <property type="match status" value="1"/>
</dbReference>
<evidence type="ECO:0000313" key="6">
    <source>
        <dbReference type="EMBL" id="GAT17952.1"/>
    </source>
</evidence>
<dbReference type="STRING" id="1302250.GCA_001313225_00303"/>
<dbReference type="Gene3D" id="3.20.20.70">
    <property type="entry name" value="Aldolase class I"/>
    <property type="match status" value="1"/>
</dbReference>
<name>A0A1Z5H463_9LACO</name>
<accession>A0A1Z5H463</accession>
<reference evidence="6 7" key="1">
    <citation type="submission" date="2015-11" db="EMBL/GenBank/DDBJ databases">
        <title>Draft genome sequences of new species of the genus Lactobacillus isolated from orchardgrass silage.</title>
        <authorList>
            <person name="Tohno M."/>
            <person name="Tanizawa Y."/>
            <person name="Arita M."/>
        </authorList>
    </citation>
    <scope>NUCLEOTIDE SEQUENCE [LARGE SCALE GENOMIC DNA]</scope>
    <source>
        <strain evidence="6 7">IWT126</strain>
    </source>
</reference>
<dbReference type="CDD" id="cd04730">
    <property type="entry name" value="NPD_like"/>
    <property type="match status" value="1"/>
</dbReference>
<comment type="function">
    <text evidence="1">Nitronate monooxygenase that uses molecular oxygen to catalyze the oxidative denitrification of alkyl nitronates. Acts on propionate 3-nitronate (P3N), the presumed physiological substrate. Probably functions in the detoxification of P3N, a metabolic poison produced by plants and fungi as a defense mechanism.</text>
</comment>
<dbReference type="RefSeq" id="WP_089136056.1">
    <property type="nucleotide sequence ID" value="NZ_BCMG01000001.1"/>
</dbReference>
<dbReference type="InterPro" id="IPR013785">
    <property type="entry name" value="Aldolase_TIM"/>
</dbReference>
<evidence type="ECO:0000256" key="5">
    <source>
        <dbReference type="ARBA" id="ARBA00023002"/>
    </source>
</evidence>
<dbReference type="OrthoDB" id="9778912at2"/>
<dbReference type="InterPro" id="IPR004136">
    <property type="entry name" value="NMO"/>
</dbReference>
<sequence length="325" mass="34352">MTNRVAQILNVEKPIIQGPLLWLTDAKLVAAVSNAGGLGVLGFNAGQTTVTRSLDETIDRMRNEIHQVKALTDKPFGLNVGLQSGDKDPFFGPTLQLMIDEKVPVAVCAGELVSDRIQQLKAAGIKVVFRPLTPTVEITKQAAAAGVDIFVATGFDEGGTVPTKVIGTLSVVPMIVDAAGEMPVMAAGGIVDGRTAKAVFALGAEGLYVGTAFMMSKESRMAQNIKEAALTADADDLVMYRTVPAYYRSLPGKLPDKLVSLDQVGASRQDIYKAASGYEGMRIGMLEGDLKHGYASFGLGISQITKIEPVSVIMDRLNSGVPANN</sequence>
<keyword evidence="4" id="KW-0288">FMN</keyword>
<dbReference type="Proteomes" id="UP000198402">
    <property type="component" value="Unassembled WGS sequence"/>
</dbReference>
<dbReference type="GO" id="GO:0018580">
    <property type="term" value="F:nitronate monooxygenase activity"/>
    <property type="evidence" value="ECO:0007669"/>
    <property type="project" value="InterPro"/>
</dbReference>
<dbReference type="EMBL" id="BCMG01000001">
    <property type="protein sequence ID" value="GAT17952.1"/>
    <property type="molecule type" value="Genomic_DNA"/>
</dbReference>
<evidence type="ECO:0000256" key="2">
    <source>
        <dbReference type="ARBA" id="ARBA00013457"/>
    </source>
</evidence>
<dbReference type="AlphaFoldDB" id="A0A1Z5H463"/>
<keyword evidence="3" id="KW-0285">Flavoprotein</keyword>
<organism evidence="6 7">
    <name type="scientific">Secundilactobacillus silagei JCM 19001</name>
    <dbReference type="NCBI Taxonomy" id="1302250"/>
    <lineage>
        <taxon>Bacteria</taxon>
        <taxon>Bacillati</taxon>
        <taxon>Bacillota</taxon>
        <taxon>Bacilli</taxon>
        <taxon>Lactobacillales</taxon>
        <taxon>Lactobacillaceae</taxon>
        <taxon>Secundilactobacillus</taxon>
    </lineage>
</organism>
<keyword evidence="7" id="KW-1185">Reference proteome</keyword>
<keyword evidence="5" id="KW-0560">Oxidoreductase</keyword>